<evidence type="ECO:0000256" key="3">
    <source>
        <dbReference type="ARBA" id="ARBA00006001"/>
    </source>
</evidence>
<dbReference type="HAMAP" id="MF_01965">
    <property type="entry name" value="NADHX_dehydratase"/>
    <property type="match status" value="1"/>
</dbReference>
<evidence type="ECO:0000256" key="7">
    <source>
        <dbReference type="ARBA" id="ARBA00022840"/>
    </source>
</evidence>
<feature type="binding site" evidence="17">
    <location>
        <begin position="422"/>
        <end position="426"/>
    </location>
    <ligand>
        <name>AMP</name>
        <dbReference type="ChEBI" id="CHEBI:456215"/>
    </ligand>
</feature>
<protein>
    <recommendedName>
        <fullName evidence="19">Bifunctional NAD(P)H-hydrate repair enzyme</fullName>
    </recommendedName>
    <alternativeName>
        <fullName evidence="19">Nicotinamide nucleotide repair protein</fullName>
    </alternativeName>
    <domain>
        <recommendedName>
            <fullName evidence="19">ADP-dependent (S)-NAD(P)H-hydrate dehydratase</fullName>
            <ecNumber evidence="19">4.2.1.136</ecNumber>
        </recommendedName>
        <alternativeName>
            <fullName evidence="19">ADP-dependent NAD(P)HX dehydratase</fullName>
        </alternativeName>
    </domain>
    <domain>
        <recommendedName>
            <fullName evidence="19">NAD(P)H-hydrate epimerase</fullName>
            <ecNumber evidence="19">5.1.99.6</ecNumber>
        </recommendedName>
    </domain>
</protein>
<evidence type="ECO:0000256" key="10">
    <source>
        <dbReference type="ARBA" id="ARBA00023027"/>
    </source>
</evidence>
<comment type="catalytic activity">
    <reaction evidence="15 17 19">
        <text>(6S)-NADHX + ADP = AMP + phosphate + NADH + H(+)</text>
        <dbReference type="Rhea" id="RHEA:32223"/>
        <dbReference type="ChEBI" id="CHEBI:15378"/>
        <dbReference type="ChEBI" id="CHEBI:43474"/>
        <dbReference type="ChEBI" id="CHEBI:57945"/>
        <dbReference type="ChEBI" id="CHEBI:64074"/>
        <dbReference type="ChEBI" id="CHEBI:456215"/>
        <dbReference type="ChEBI" id="CHEBI:456216"/>
        <dbReference type="EC" id="4.2.1.136"/>
    </reaction>
</comment>
<evidence type="ECO:0000256" key="1">
    <source>
        <dbReference type="ARBA" id="ARBA00000013"/>
    </source>
</evidence>
<dbReference type="InterPro" id="IPR036652">
    <property type="entry name" value="YjeF_N_dom_sf"/>
</dbReference>
<dbReference type="HAMAP" id="MF_01966">
    <property type="entry name" value="NADHX_epimerase"/>
    <property type="match status" value="1"/>
</dbReference>
<evidence type="ECO:0000256" key="5">
    <source>
        <dbReference type="ARBA" id="ARBA00022723"/>
    </source>
</evidence>
<keyword evidence="12 17" id="KW-0456">Lyase</keyword>
<feature type="binding site" evidence="18">
    <location>
        <position position="156"/>
    </location>
    <ligand>
        <name>(6S)-NADPHX</name>
        <dbReference type="ChEBI" id="CHEBI:64076"/>
    </ligand>
</feature>
<evidence type="ECO:0000313" key="23">
    <source>
        <dbReference type="Proteomes" id="UP000830167"/>
    </source>
</evidence>
<comment type="similarity">
    <text evidence="18">Belongs to the NnrE/AIBP family.</text>
</comment>
<keyword evidence="23" id="KW-1185">Reference proteome</keyword>
<evidence type="ECO:0000256" key="16">
    <source>
        <dbReference type="ARBA" id="ARBA00049209"/>
    </source>
</evidence>
<evidence type="ECO:0000256" key="14">
    <source>
        <dbReference type="ARBA" id="ARBA00025153"/>
    </source>
</evidence>
<feature type="domain" description="YjeF N-terminal" evidence="21">
    <location>
        <begin position="9"/>
        <end position="213"/>
    </location>
</feature>
<evidence type="ECO:0000256" key="18">
    <source>
        <dbReference type="HAMAP-Rule" id="MF_01966"/>
    </source>
</evidence>
<name>A0ABY4CLC5_9BACL</name>
<comment type="similarity">
    <text evidence="3 19">In the N-terminal section; belongs to the NnrE/AIBP family.</text>
</comment>
<keyword evidence="10 17" id="KW-0520">NAD</keyword>
<evidence type="ECO:0000256" key="8">
    <source>
        <dbReference type="ARBA" id="ARBA00022857"/>
    </source>
</evidence>
<comment type="subunit">
    <text evidence="17">Homotetramer.</text>
</comment>
<comment type="catalytic activity">
    <reaction evidence="2 18 19">
        <text>(6R)-NADPHX = (6S)-NADPHX</text>
        <dbReference type="Rhea" id="RHEA:32227"/>
        <dbReference type="ChEBI" id="CHEBI:64076"/>
        <dbReference type="ChEBI" id="CHEBI:64077"/>
        <dbReference type="EC" id="5.1.99.6"/>
    </reaction>
</comment>
<sequence>MYVVNAAEMRAIDRYTIDMLGIPGLVLMENAGREAARMIQQSYPVPCNWLILVGKGNNGGDGLVVARHLFEAGYEIHIVFAEPPERLQGEAAIQRDIVTKLGIPWSVYERETIHWHTFDGIVDALLGTGSKDAPRGSYAAMIREANRSGLPIVAIDIPSGLDADTGKVYDPCIQAVQTAALAFLKRGLVQYPGKQWAGKIEVVPIGIPDVVAKTFALQTFLLNADFLKKRMQIASLVARQPSTHKGSYGHALMIAGSQGMSGAGLLCAGGALRSGCGLLTWALPEALARQMTGHLPEAMLVGAPDDGSGNWTEGARDTLLAVSIGKTSIGIGPGIGQFPGGQQLLKDIWESVGGPLVIDADGLNLLARDFKQLPKRNSSTVLTPHPGEMARLAQLPIQAIQENRILIARTFAVEHQVTLILKGAHTLIATPEGEVFVNPTGNPGMATGGTGDILAGLVTGLLAQGLNATQAACIGAYIHGYAGDLAAHEKGMNSLLAGDILDKIGQAFQVFA</sequence>
<dbReference type="PANTHER" id="PTHR12592">
    <property type="entry name" value="ATP-DEPENDENT (S)-NAD(P)H-HYDRATE DEHYDRATASE FAMILY MEMBER"/>
    <property type="match status" value="1"/>
</dbReference>
<dbReference type="SUPFAM" id="SSF64153">
    <property type="entry name" value="YjeF N-terminal domain-like"/>
    <property type="match status" value="1"/>
</dbReference>
<keyword evidence="9 18" id="KW-0630">Potassium</keyword>
<evidence type="ECO:0000256" key="4">
    <source>
        <dbReference type="ARBA" id="ARBA00009524"/>
    </source>
</evidence>
<feature type="binding site" evidence="18">
    <location>
        <position position="58"/>
    </location>
    <ligand>
        <name>K(+)</name>
        <dbReference type="ChEBI" id="CHEBI:29103"/>
    </ligand>
</feature>
<keyword evidence="13" id="KW-0511">Multifunctional enzyme</keyword>
<evidence type="ECO:0000256" key="2">
    <source>
        <dbReference type="ARBA" id="ARBA00000909"/>
    </source>
</evidence>
<comment type="cofactor">
    <cofactor evidence="17">
        <name>Mg(2+)</name>
        <dbReference type="ChEBI" id="CHEBI:18420"/>
    </cofactor>
</comment>
<accession>A0ABY4CLC5</accession>
<comment type="function">
    <text evidence="14 19">Bifunctional enzyme that catalyzes the epimerization of the S- and R-forms of NAD(P)HX and the dehydration of the S-form of NAD(P)HX at the expense of ADP, which is converted to AMP. This allows the repair of both epimers of NAD(P)HX, a damaged form of NAD(P)H that is a result of enzymatic or heat-dependent hydration.</text>
</comment>
<dbReference type="EC" id="4.2.1.136" evidence="19"/>
<comment type="similarity">
    <text evidence="4 19">In the C-terminal section; belongs to the NnrD/CARKD family.</text>
</comment>
<dbReference type="InterPro" id="IPR000631">
    <property type="entry name" value="CARKD"/>
</dbReference>
<dbReference type="EMBL" id="CP089291">
    <property type="protein sequence ID" value="UOF89973.1"/>
    <property type="molecule type" value="Genomic_DNA"/>
</dbReference>
<dbReference type="PIRSF" id="PIRSF017184">
    <property type="entry name" value="Nnr"/>
    <property type="match status" value="1"/>
</dbReference>
<dbReference type="CDD" id="cd01171">
    <property type="entry name" value="YXKO-related"/>
    <property type="match status" value="1"/>
</dbReference>
<feature type="binding site" evidence="18">
    <location>
        <begin position="57"/>
        <end position="61"/>
    </location>
    <ligand>
        <name>(6S)-NADPHX</name>
        <dbReference type="ChEBI" id="CHEBI:64076"/>
    </ligand>
</feature>
<dbReference type="Pfam" id="PF01256">
    <property type="entry name" value="Carb_kinase"/>
    <property type="match status" value="1"/>
</dbReference>
<keyword evidence="5 18" id="KW-0479">Metal-binding</keyword>
<dbReference type="PROSITE" id="PS51383">
    <property type="entry name" value="YJEF_C_3"/>
    <property type="match status" value="1"/>
</dbReference>
<feature type="domain" description="YjeF C-terminal" evidence="20">
    <location>
        <begin position="228"/>
        <end position="511"/>
    </location>
</feature>
<keyword evidence="6 17" id="KW-0547">Nucleotide-binding</keyword>
<evidence type="ECO:0000256" key="6">
    <source>
        <dbReference type="ARBA" id="ARBA00022741"/>
    </source>
</evidence>
<evidence type="ECO:0000256" key="12">
    <source>
        <dbReference type="ARBA" id="ARBA00023239"/>
    </source>
</evidence>
<keyword evidence="7 17" id="KW-0067">ATP-binding</keyword>
<evidence type="ECO:0000313" key="22">
    <source>
        <dbReference type="EMBL" id="UOF89973.1"/>
    </source>
</evidence>
<feature type="binding site" evidence="17">
    <location>
        <position position="452"/>
    </location>
    <ligand>
        <name>(6S)-NADPHX</name>
        <dbReference type="ChEBI" id="CHEBI:64076"/>
    </ligand>
</feature>
<comment type="function">
    <text evidence="18">Catalyzes the epimerization of the S- and R-forms of NAD(P)HX, a damaged form of NAD(P)H that is a result of enzymatic or heat-dependent hydration. This is a prerequisite for the S-specific NAD(P)H-hydrate dehydratase to allow the repair of both epimers of NAD(P)HX.</text>
</comment>
<dbReference type="PANTHER" id="PTHR12592:SF0">
    <property type="entry name" value="ATP-DEPENDENT (S)-NAD(P)H-HYDRATE DEHYDRATASE"/>
    <property type="match status" value="1"/>
</dbReference>
<comment type="cofactor">
    <cofactor evidence="18 19">
        <name>K(+)</name>
        <dbReference type="ChEBI" id="CHEBI:29103"/>
    </cofactor>
    <text evidence="18 19">Binds 1 potassium ion per subunit.</text>
</comment>
<organism evidence="22 23">
    <name type="scientific">Fodinisporobacter ferrooxydans</name>
    <dbReference type="NCBI Taxonomy" id="2901836"/>
    <lineage>
        <taxon>Bacteria</taxon>
        <taxon>Bacillati</taxon>
        <taxon>Bacillota</taxon>
        <taxon>Bacilli</taxon>
        <taxon>Bacillales</taxon>
        <taxon>Alicyclobacillaceae</taxon>
        <taxon>Fodinisporobacter</taxon>
    </lineage>
</organism>
<dbReference type="Gene3D" id="3.40.50.10260">
    <property type="entry name" value="YjeF N-terminal domain"/>
    <property type="match status" value="1"/>
</dbReference>
<evidence type="ECO:0000256" key="17">
    <source>
        <dbReference type="HAMAP-Rule" id="MF_01965"/>
    </source>
</evidence>
<dbReference type="NCBIfam" id="TIGR00196">
    <property type="entry name" value="yjeF_cterm"/>
    <property type="match status" value="1"/>
</dbReference>
<evidence type="ECO:0000256" key="15">
    <source>
        <dbReference type="ARBA" id="ARBA00048238"/>
    </source>
</evidence>
<feature type="binding site" evidence="18">
    <location>
        <begin position="127"/>
        <end position="133"/>
    </location>
    <ligand>
        <name>(6S)-NADPHX</name>
        <dbReference type="ChEBI" id="CHEBI:64076"/>
    </ligand>
</feature>
<dbReference type="InterPro" id="IPR030677">
    <property type="entry name" value="Nnr"/>
</dbReference>
<keyword evidence="8 17" id="KW-0521">NADP</keyword>
<dbReference type="NCBIfam" id="TIGR00197">
    <property type="entry name" value="yjeF_nterm"/>
    <property type="match status" value="1"/>
</dbReference>
<dbReference type="Proteomes" id="UP000830167">
    <property type="component" value="Chromosome"/>
</dbReference>
<feature type="binding site" evidence="17">
    <location>
        <position position="263"/>
    </location>
    <ligand>
        <name>(6S)-NADPHX</name>
        <dbReference type="ChEBI" id="CHEBI:64076"/>
    </ligand>
</feature>
<evidence type="ECO:0000256" key="19">
    <source>
        <dbReference type="PIRNR" id="PIRNR017184"/>
    </source>
</evidence>
<comment type="similarity">
    <text evidence="17">Belongs to the NnrD/CARKD family.</text>
</comment>
<dbReference type="Pfam" id="PF03853">
    <property type="entry name" value="YjeF_N"/>
    <property type="match status" value="1"/>
</dbReference>
<dbReference type="PROSITE" id="PS51385">
    <property type="entry name" value="YJEF_N"/>
    <property type="match status" value="1"/>
</dbReference>
<reference evidence="22" key="1">
    <citation type="submission" date="2021-12" db="EMBL/GenBank/DDBJ databases">
        <title>Alicyclobacillaceae gen. nov., sp. nov., isolated from chalcocite enrichment system.</title>
        <authorList>
            <person name="Jiang Z."/>
        </authorList>
    </citation>
    <scope>NUCLEOTIDE SEQUENCE</scope>
    <source>
        <strain evidence="22">MYW30-H2</strain>
    </source>
</reference>
<evidence type="ECO:0000259" key="20">
    <source>
        <dbReference type="PROSITE" id="PS51383"/>
    </source>
</evidence>
<evidence type="ECO:0000256" key="11">
    <source>
        <dbReference type="ARBA" id="ARBA00023235"/>
    </source>
</evidence>
<comment type="catalytic activity">
    <reaction evidence="16 17 19">
        <text>(6S)-NADPHX + ADP = AMP + phosphate + NADPH + H(+)</text>
        <dbReference type="Rhea" id="RHEA:32235"/>
        <dbReference type="ChEBI" id="CHEBI:15378"/>
        <dbReference type="ChEBI" id="CHEBI:43474"/>
        <dbReference type="ChEBI" id="CHEBI:57783"/>
        <dbReference type="ChEBI" id="CHEBI:64076"/>
        <dbReference type="ChEBI" id="CHEBI:456215"/>
        <dbReference type="ChEBI" id="CHEBI:456216"/>
        <dbReference type="EC" id="4.2.1.136"/>
    </reaction>
</comment>
<evidence type="ECO:0000256" key="13">
    <source>
        <dbReference type="ARBA" id="ARBA00023268"/>
    </source>
</evidence>
<feature type="binding site" evidence="18">
    <location>
        <position position="159"/>
    </location>
    <ligand>
        <name>K(+)</name>
        <dbReference type="ChEBI" id="CHEBI:29103"/>
    </ligand>
</feature>
<feature type="binding site" evidence="18">
    <location>
        <position position="123"/>
    </location>
    <ligand>
        <name>K(+)</name>
        <dbReference type="ChEBI" id="CHEBI:29103"/>
    </ligand>
</feature>
<keyword evidence="11 18" id="KW-0413">Isomerase</keyword>
<dbReference type="SUPFAM" id="SSF53613">
    <property type="entry name" value="Ribokinase-like"/>
    <property type="match status" value="1"/>
</dbReference>
<evidence type="ECO:0000259" key="21">
    <source>
        <dbReference type="PROSITE" id="PS51385"/>
    </source>
</evidence>
<dbReference type="InterPro" id="IPR004443">
    <property type="entry name" value="YjeF_N_dom"/>
</dbReference>
<comment type="function">
    <text evidence="17">Catalyzes the dehydration of the S-form of NAD(P)HX at the expense of ADP, which is converted to AMP. Together with NAD(P)HX epimerase, which catalyzes the epimerization of the S- and R-forms, the enzyme allows the repair of both epimers of NAD(P)HX, a damaged form of NAD(P)H that is a result of enzymatic or heat-dependent hydration.</text>
</comment>
<feature type="binding site" evidence="17">
    <location>
        <position position="334"/>
    </location>
    <ligand>
        <name>(6S)-NADPHX</name>
        <dbReference type="ChEBI" id="CHEBI:64076"/>
    </ligand>
</feature>
<proteinExistence type="inferred from homology"/>
<dbReference type="RefSeq" id="WP_347436668.1">
    <property type="nucleotide sequence ID" value="NZ_CP089291.1"/>
</dbReference>
<feature type="binding site" evidence="17">
    <location>
        <position position="451"/>
    </location>
    <ligand>
        <name>AMP</name>
        <dbReference type="ChEBI" id="CHEBI:456215"/>
    </ligand>
</feature>
<gene>
    <name evidence="17" type="primary">nnrD</name>
    <name evidence="18" type="synonym">nnrE</name>
    <name evidence="22" type="ORF">LSG31_19220</name>
</gene>
<dbReference type="InterPro" id="IPR029056">
    <property type="entry name" value="Ribokinase-like"/>
</dbReference>
<feature type="binding site" evidence="18">
    <location>
        <position position="138"/>
    </location>
    <ligand>
        <name>(6S)-NADPHX</name>
        <dbReference type="ChEBI" id="CHEBI:64076"/>
    </ligand>
</feature>
<comment type="catalytic activity">
    <reaction evidence="1 18 19">
        <text>(6R)-NADHX = (6S)-NADHX</text>
        <dbReference type="Rhea" id="RHEA:32215"/>
        <dbReference type="ChEBI" id="CHEBI:64074"/>
        <dbReference type="ChEBI" id="CHEBI:64075"/>
        <dbReference type="EC" id="5.1.99.6"/>
    </reaction>
</comment>
<feature type="binding site" evidence="17">
    <location>
        <position position="385"/>
    </location>
    <ligand>
        <name>(6S)-NADPHX</name>
        <dbReference type="ChEBI" id="CHEBI:64076"/>
    </ligand>
</feature>
<dbReference type="EC" id="5.1.99.6" evidence="19"/>
<evidence type="ECO:0000256" key="9">
    <source>
        <dbReference type="ARBA" id="ARBA00022958"/>
    </source>
</evidence>
<dbReference type="Gene3D" id="3.40.1190.20">
    <property type="match status" value="1"/>
</dbReference>